<proteinExistence type="predicted"/>
<feature type="compositionally biased region" description="Basic residues" evidence="1">
    <location>
        <begin position="160"/>
        <end position="172"/>
    </location>
</feature>
<evidence type="ECO:0000313" key="2">
    <source>
        <dbReference type="EMBL" id="BAF55418.1"/>
    </source>
</evidence>
<dbReference type="EMBL" id="AP009044">
    <property type="protein sequence ID" value="BAF55418.1"/>
    <property type="molecule type" value="Genomic_DNA"/>
</dbReference>
<dbReference type="Proteomes" id="UP000006698">
    <property type="component" value="Chromosome"/>
</dbReference>
<feature type="region of interest" description="Disordered" evidence="1">
    <location>
        <begin position="68"/>
        <end position="94"/>
    </location>
</feature>
<feature type="region of interest" description="Disordered" evidence="1">
    <location>
        <begin position="160"/>
        <end position="214"/>
    </location>
</feature>
<reference evidence="2" key="1">
    <citation type="journal article" date="2007" name="Microbiology">
        <title>Comparative analysis of the Corynebacterium glutamicum group and complete genome sequence of strain R.</title>
        <authorList>
            <person name="Yukawa H."/>
            <person name="Omumasaba C.A."/>
            <person name="Nonaka H."/>
            <person name="Kos P."/>
            <person name="Okai N."/>
            <person name="Suzuki N."/>
            <person name="Suda M."/>
            <person name="Tsuge Y."/>
            <person name="Watanabe J."/>
            <person name="Ikeda Y."/>
            <person name="Vertes A.A."/>
            <person name="Inui M."/>
        </authorList>
    </citation>
    <scope>NUCLEOTIDE SEQUENCE</scope>
    <source>
        <strain evidence="2">R</strain>
    </source>
</reference>
<evidence type="ECO:0000256" key="1">
    <source>
        <dbReference type="SAM" id="MobiDB-lite"/>
    </source>
</evidence>
<feature type="compositionally biased region" description="Basic residues" evidence="1">
    <location>
        <begin position="19"/>
        <end position="28"/>
    </location>
</feature>
<gene>
    <name evidence="2" type="ordered locus">cgR_2410</name>
</gene>
<protein>
    <submittedName>
        <fullName evidence="2">Uncharacterized protein</fullName>
    </submittedName>
</protein>
<accession>A0AB72VDI5</accession>
<sequence>MITDWLINGQSDHFNLHKKDSHAKHRTQPQHEASTSNCCFRRHRNRYRHHGTSIRANRLRRPFLRRCRHRRRSCRSRNHRRRTSRHRSAPSKRHLHLRIRTTLGNLPQRHRHRKLNRHPNLRRHGRHCHQLRHSIRLRTVDPHPARRRIHLHLRTHGIPLRLRRRARRSRPGNRRDGQPRILHRLPPPLRDPPRRRHPSRPTGMARKPRHLCLSASRSWDTGEIKRNCRSS</sequence>
<name>A0AB72VDI5_CORGB</name>
<dbReference type="KEGG" id="cgt:cgR_2410"/>
<organism evidence="2">
    <name type="scientific">Corynebacterium glutamicum (strain R)</name>
    <dbReference type="NCBI Taxonomy" id="340322"/>
    <lineage>
        <taxon>Bacteria</taxon>
        <taxon>Bacillati</taxon>
        <taxon>Actinomycetota</taxon>
        <taxon>Actinomycetes</taxon>
        <taxon>Mycobacteriales</taxon>
        <taxon>Corynebacteriaceae</taxon>
        <taxon>Corynebacterium</taxon>
    </lineage>
</organism>
<dbReference type="AlphaFoldDB" id="A0AB72VDI5"/>
<feature type="region of interest" description="Disordered" evidence="1">
    <location>
        <begin position="19"/>
        <end position="38"/>
    </location>
</feature>